<dbReference type="RefSeq" id="WP_058506459.1">
    <property type="nucleotide sequence ID" value="NZ_CAAAIK010000019.1"/>
</dbReference>
<comment type="caution">
    <text evidence="1">The sequence shown here is derived from an EMBL/GenBank/DDBJ whole genome shotgun (WGS) entry which is preliminary data.</text>
</comment>
<dbReference type="AlphaFoldDB" id="A0A0W0Y3K7"/>
<accession>A0A0W0Y3K7</accession>
<evidence type="ECO:0000313" key="1">
    <source>
        <dbReference type="EMBL" id="KTD51481.1"/>
    </source>
</evidence>
<dbReference type="EMBL" id="LNYS01000006">
    <property type="protein sequence ID" value="KTD51481.1"/>
    <property type="molecule type" value="Genomic_DNA"/>
</dbReference>
<dbReference type="PATRIC" id="fig|45073.5.peg.350"/>
<evidence type="ECO:0000313" key="2">
    <source>
        <dbReference type="Proteomes" id="UP000054618"/>
    </source>
</evidence>
<organism evidence="1 2">
    <name type="scientific">Legionella quinlivanii</name>
    <dbReference type="NCBI Taxonomy" id="45073"/>
    <lineage>
        <taxon>Bacteria</taxon>
        <taxon>Pseudomonadati</taxon>
        <taxon>Pseudomonadota</taxon>
        <taxon>Gammaproteobacteria</taxon>
        <taxon>Legionellales</taxon>
        <taxon>Legionellaceae</taxon>
        <taxon>Legionella</taxon>
    </lineage>
</organism>
<sequence length="137" mass="14067">MSGLFGPYYSSSSTHRGAQKASAVATVVENGLNAISGGTLNAIPSKVVQIGSSGYTVFCTSTHTSEKIINGLEAGITLTQLALIIALYIMGEECANDEHALCKAYFILEAVYSGLLALALGIGEMSKDPAAPPAPSV</sequence>
<dbReference type="Proteomes" id="UP000054618">
    <property type="component" value="Unassembled WGS sequence"/>
</dbReference>
<keyword evidence="2" id="KW-1185">Reference proteome</keyword>
<gene>
    <name evidence="1" type="ORF">Lqui_0325</name>
</gene>
<dbReference type="OrthoDB" id="5651283at2"/>
<reference evidence="1 2" key="1">
    <citation type="submission" date="2015-11" db="EMBL/GenBank/DDBJ databases">
        <title>Genomic analysis of 38 Legionella species identifies large and diverse effector repertoires.</title>
        <authorList>
            <person name="Burstein D."/>
            <person name="Amaro F."/>
            <person name="Zusman T."/>
            <person name="Lifshitz Z."/>
            <person name="Cohen O."/>
            <person name="Gilbert J.A."/>
            <person name="Pupko T."/>
            <person name="Shuman H.A."/>
            <person name="Segal G."/>
        </authorList>
    </citation>
    <scope>NUCLEOTIDE SEQUENCE [LARGE SCALE GENOMIC DNA]</scope>
    <source>
        <strain evidence="1 2">CDC#1442-AUS-E</strain>
    </source>
</reference>
<dbReference type="STRING" id="45073.Lqui_0325"/>
<proteinExistence type="predicted"/>
<name>A0A0W0Y3K7_9GAMM</name>
<protein>
    <submittedName>
        <fullName evidence="1">Uncharacterized protein</fullName>
    </submittedName>
</protein>